<accession>A0ABQ9GDF3</accession>
<comment type="caution">
    <text evidence="1">The sequence shown here is derived from an EMBL/GenBank/DDBJ whole genome shotgun (WGS) entry which is preliminary data.</text>
</comment>
<gene>
    <name evidence="1" type="ORF">PR048_029464</name>
</gene>
<organism evidence="1 2">
    <name type="scientific">Dryococelus australis</name>
    <dbReference type="NCBI Taxonomy" id="614101"/>
    <lineage>
        <taxon>Eukaryota</taxon>
        <taxon>Metazoa</taxon>
        <taxon>Ecdysozoa</taxon>
        <taxon>Arthropoda</taxon>
        <taxon>Hexapoda</taxon>
        <taxon>Insecta</taxon>
        <taxon>Pterygota</taxon>
        <taxon>Neoptera</taxon>
        <taxon>Polyneoptera</taxon>
        <taxon>Phasmatodea</taxon>
        <taxon>Verophasmatodea</taxon>
        <taxon>Anareolatae</taxon>
        <taxon>Phasmatidae</taxon>
        <taxon>Eurycanthinae</taxon>
        <taxon>Dryococelus</taxon>
    </lineage>
</organism>
<evidence type="ECO:0000313" key="1">
    <source>
        <dbReference type="EMBL" id="KAJ8870442.1"/>
    </source>
</evidence>
<evidence type="ECO:0000313" key="2">
    <source>
        <dbReference type="Proteomes" id="UP001159363"/>
    </source>
</evidence>
<proteinExistence type="predicted"/>
<sequence>MYLLRTGSSTTPGALSHKAIGEVVPPYNLVGPEIPGELRPHAAGWRSITAPPGERHKHSALNTCVVHTRRRQVGWADAHARKQDNAMPDEPWLKFIPLGLRTKRDILGEREFGVGKFSAARCAVFQKIRSAHFDIRQSEKAVFSYVGGLGNRGSNRCSAMKATFCHRLKFVFFSLDVEHGGAGASRGLLHGCCAAGLRGDVSWQLHLRRARGCGRMDEVGGGGEEEGRKEACSPHILPARRCKKYYHAGATEPCVFDNAHAFRLPRGSSTQRRESTRAACYIATASKIALCFELRFCFPEKPAPSLATSVDENLTCCIVASLRRNRHPNSGCMAAASGCLSVPTHMSNYMNKARLANEQRRLPEITCLPPRLTGFHCQQGHRHVFACGNRAGRYRWSVGFLRDLPFPSPLHSDAAPFSLHLDVKRAAQISPLAEIFTCMPILRNFGTAILACCWPDRLTSTHSANKCWFLSSCRESGVVAGSSKSPPCVFRAHLISRRCHRKKTRACSDLQDHKSSERYSVLEITVPAYQVRVGVARNSGMRGRPLRQPCLIVSRAGRAYLFLDADTGALSTSFEIYATSRQVLLMTYSPFTVTPNFSEPLAKVLLPSGPRLLASHRGDPGSIPGRVTPDFLHVGIVPDDAVGRRVFSGISQFPPPFHSGAAPYSLQSPASALKSSQLRAAQISSLNFYFYDIPPPHANEAFERVIEASVNVPTDYCCWPAFGDLARDVPVSRVDSHWDWRPTNQGKNHEYPTFGTCTCAVLTRDGHHICEYSLRQNVASVGFLTCAIPGSIGVTKTTRRLEVPRTSRSLKAPLFSLFYPAQFPYSEQTTVTPIESFSTLARGRNES</sequence>
<dbReference type="Proteomes" id="UP001159363">
    <property type="component" value="Chromosome 12"/>
</dbReference>
<dbReference type="EMBL" id="JARBHB010000013">
    <property type="protein sequence ID" value="KAJ8870442.1"/>
    <property type="molecule type" value="Genomic_DNA"/>
</dbReference>
<name>A0ABQ9GDF3_9NEOP</name>
<protein>
    <submittedName>
        <fullName evidence="1">Uncharacterized protein</fullName>
    </submittedName>
</protein>
<keyword evidence="2" id="KW-1185">Reference proteome</keyword>
<reference evidence="1 2" key="1">
    <citation type="submission" date="2023-02" db="EMBL/GenBank/DDBJ databases">
        <title>LHISI_Scaffold_Assembly.</title>
        <authorList>
            <person name="Stuart O.P."/>
            <person name="Cleave R."/>
            <person name="Magrath M.J.L."/>
            <person name="Mikheyev A.S."/>
        </authorList>
    </citation>
    <scope>NUCLEOTIDE SEQUENCE [LARGE SCALE GENOMIC DNA]</scope>
    <source>
        <strain evidence="1">Daus_M_001</strain>
        <tissue evidence="1">Leg muscle</tissue>
    </source>
</reference>